<evidence type="ECO:0000256" key="12">
    <source>
        <dbReference type="ARBA" id="ARBA00064453"/>
    </source>
</evidence>
<dbReference type="CDD" id="cd17725">
    <property type="entry name" value="BRCT_XRCC1_rpt1"/>
    <property type="match status" value="1"/>
</dbReference>
<evidence type="ECO:0000256" key="5">
    <source>
        <dbReference type="ARBA" id="ARBA00022553"/>
    </source>
</evidence>
<reference evidence="17 18" key="1">
    <citation type="journal article" date="2018" name="Sci. Rep.">
        <title>Comparative analysis of the Pocillopora damicornis genome highlights role of immune system in coral evolution.</title>
        <authorList>
            <person name="Cunning R."/>
            <person name="Bay R.A."/>
            <person name="Gillette P."/>
            <person name="Baker A.C."/>
            <person name="Traylor-Knowles N."/>
        </authorList>
    </citation>
    <scope>NUCLEOTIDE SEQUENCE [LARGE SCALE GENOMIC DNA]</scope>
    <source>
        <strain evidence="17">RSMAS</strain>
        <tissue evidence="17">Whole animal</tissue>
    </source>
</reference>
<dbReference type="Gene3D" id="3.40.50.10190">
    <property type="entry name" value="BRCT domain"/>
    <property type="match status" value="2"/>
</dbReference>
<evidence type="ECO:0000256" key="6">
    <source>
        <dbReference type="ARBA" id="ARBA00022737"/>
    </source>
</evidence>
<dbReference type="Pfam" id="PF00533">
    <property type="entry name" value="BRCT"/>
    <property type="match status" value="1"/>
</dbReference>
<protein>
    <recommendedName>
        <fullName evidence="13">DNA repair protein XRCC1</fullName>
    </recommendedName>
    <alternativeName>
        <fullName evidence="14">X-ray repair cross-complementing protein 1</fullName>
    </alternativeName>
</protein>
<comment type="subunit">
    <text evidence="12">Homodimer. Interacts with polynucleotide kinase (PNK), DNA polymerase-beta (POLB) and DNA ligase III (LIG3). Interacts with APTX and APLF. Interacts with APEX1; the interaction is induced by SIRT1 and increases with the acetylated form of APEX1. Interacts with (poly-ADP-ribosylated) PARP1.</text>
</comment>
<dbReference type="CDD" id="cd17707">
    <property type="entry name" value="BRCT_XRCC1_rpt2"/>
    <property type="match status" value="1"/>
</dbReference>
<dbReference type="GO" id="GO:0006284">
    <property type="term" value="P:base-excision repair"/>
    <property type="evidence" value="ECO:0007669"/>
    <property type="project" value="InterPro"/>
</dbReference>
<evidence type="ECO:0000256" key="15">
    <source>
        <dbReference type="SAM" id="MobiDB-lite"/>
    </source>
</evidence>
<keyword evidence="6" id="KW-0677">Repeat</keyword>
<feature type="domain" description="BRCT" evidence="16">
    <location>
        <begin position="331"/>
        <end position="418"/>
    </location>
</feature>
<sequence length="673" mass="74830">MPLIRPRHVLSFSSEDVTQPAQNLLKSETYRKWRCASPGEKQASVILELEKATQIHSIDIGNNGSALVEVLVGRSSWSSDEQFQVLLVASSFMSPAESKSFTSTNRVRMFGVDKLSKPVATQKWDRVKLVCTQPFNKNERYGLSFINLHSPPDDMDDDSQATKEAMPHTPVTASKRLGRFTLKGDSDTEEKKISSGNLFFKKFQKKSSPPSMSTAAEVRAAASTVISSVDKRTIAASTAQNHKHPSTKDGQSGDRETHSVASDRQPVARGRADKIGGRSSPKPGERYSHRKTSESTKRKHEDSPKEKNDNKPAPPSKKKRDSPIRDESSVPFGEIMKGVVFVMSGFVNPERGNLREKALQMGAQYRQDWGKGCTHLICAFANTPKFNQVKGKGKIVTKKWITDCFKKSRCLPTRHYHLPGDSSSSDESSEGEDAKPARPPPKTGSDRNERNYKKAPASDANSKKDDTPEESDKTLVAKVSGPNEKKDAAGKIEEEDDIYGGSTDDESPQPEKSGKNETAPSPLSPKETSCSDHDTEDELRRIQKETGEGEDIYGGTTDDEQGKAESADEVISSSEDLPLLPDFFSHKHFMLYGEIDGKTRRLLIRYITAYNGTIEEYMNDNVDFVITNEDWDKNFDEALDENPSLAFVRPRWIIVCHEKGAFVPFQPYIIVPS</sequence>
<evidence type="ECO:0000256" key="10">
    <source>
        <dbReference type="ARBA" id="ARBA00023242"/>
    </source>
</evidence>
<dbReference type="Gene3D" id="2.60.120.260">
    <property type="entry name" value="Galactose-binding domain-like"/>
    <property type="match status" value="1"/>
</dbReference>
<evidence type="ECO:0000313" key="17">
    <source>
        <dbReference type="EMBL" id="RMX36839.1"/>
    </source>
</evidence>
<feature type="compositionally biased region" description="Basic and acidic residues" evidence="15">
    <location>
        <begin position="529"/>
        <end position="547"/>
    </location>
</feature>
<dbReference type="OrthoDB" id="25840at2759"/>
<dbReference type="GO" id="GO:0005634">
    <property type="term" value="C:nucleus"/>
    <property type="evidence" value="ECO:0007669"/>
    <property type="project" value="UniProtKB-SubCell"/>
</dbReference>
<dbReference type="OMA" id="PEWIYAI"/>
<feature type="compositionally biased region" description="Acidic residues" evidence="15">
    <location>
        <begin position="493"/>
        <end position="508"/>
    </location>
</feature>
<comment type="function">
    <text evidence="11">Scaffold protein involved in DNA single-strand break repair by mediating the assembly of DNA break repair protein complexes. Negatively regulates ADP-ribosyltransferase activity of PARP1 during base-excision repair in order to prevent excessive PARP1 activity. Recognizes and binds poly-ADP-ribose chains: specifically binds auto-poly-ADP-ribosylated PARP1, limiting its activity.</text>
</comment>
<keyword evidence="5" id="KW-0597">Phosphoprotein</keyword>
<dbReference type="GO" id="GO:0000012">
    <property type="term" value="P:single strand break repair"/>
    <property type="evidence" value="ECO:0007669"/>
    <property type="project" value="InterPro"/>
</dbReference>
<evidence type="ECO:0000256" key="13">
    <source>
        <dbReference type="ARBA" id="ARBA00068212"/>
    </source>
</evidence>
<keyword evidence="10" id="KW-0539">Nucleus</keyword>
<evidence type="ECO:0000256" key="1">
    <source>
        <dbReference type="ARBA" id="ARBA00004123"/>
    </source>
</evidence>
<dbReference type="FunFam" id="2.60.120.260:FF:000025">
    <property type="entry name" value="DNA repair protein XRCC1 isoform X1"/>
    <property type="match status" value="1"/>
</dbReference>
<dbReference type="PROSITE" id="PS50172">
    <property type="entry name" value="BRCT"/>
    <property type="match status" value="2"/>
</dbReference>
<dbReference type="GO" id="GO:0005694">
    <property type="term" value="C:chromosome"/>
    <property type="evidence" value="ECO:0007669"/>
    <property type="project" value="UniProtKB-SubCell"/>
</dbReference>
<evidence type="ECO:0000256" key="7">
    <source>
        <dbReference type="ARBA" id="ARBA00022763"/>
    </source>
</evidence>
<feature type="compositionally biased region" description="Basic and acidic residues" evidence="15">
    <location>
        <begin position="483"/>
        <end position="492"/>
    </location>
</feature>
<keyword evidence="18" id="KW-1185">Reference proteome</keyword>
<evidence type="ECO:0000256" key="14">
    <source>
        <dbReference type="ARBA" id="ARBA00079580"/>
    </source>
</evidence>
<feature type="domain" description="BRCT" evidence="16">
    <location>
        <begin position="579"/>
        <end position="670"/>
    </location>
</feature>
<dbReference type="InterPro" id="IPR002706">
    <property type="entry name" value="Xrcc1_N"/>
</dbReference>
<evidence type="ECO:0000259" key="16">
    <source>
        <dbReference type="PROSITE" id="PS50172"/>
    </source>
</evidence>
<feature type="region of interest" description="Disordered" evidence="15">
    <location>
        <begin position="236"/>
        <end position="330"/>
    </location>
</feature>
<dbReference type="SUPFAM" id="SSF49785">
    <property type="entry name" value="Galactose-binding domain-like"/>
    <property type="match status" value="1"/>
</dbReference>
<dbReference type="PANTHER" id="PTHR11370:SF5">
    <property type="entry name" value="DNA REPAIR PROTEIN XRCC1"/>
    <property type="match status" value="1"/>
</dbReference>
<dbReference type="FunFam" id="3.40.50.10190:FF:000012">
    <property type="entry name" value="X-ray repair cross complementing 1"/>
    <property type="match status" value="1"/>
</dbReference>
<accession>A0A3M6T6B2</accession>
<dbReference type="InterPro" id="IPR008979">
    <property type="entry name" value="Galactose-bd-like_sf"/>
</dbReference>
<evidence type="ECO:0000313" key="18">
    <source>
        <dbReference type="Proteomes" id="UP000275408"/>
    </source>
</evidence>
<comment type="subcellular location">
    <subcellularLocation>
        <location evidence="2">Chromosome</location>
    </subcellularLocation>
    <subcellularLocation>
        <location evidence="1">Nucleus</location>
    </subcellularLocation>
</comment>
<evidence type="ECO:0000256" key="2">
    <source>
        <dbReference type="ARBA" id="ARBA00004286"/>
    </source>
</evidence>
<dbReference type="GO" id="GO:0003684">
    <property type="term" value="F:damaged DNA binding"/>
    <property type="evidence" value="ECO:0007669"/>
    <property type="project" value="InterPro"/>
</dbReference>
<dbReference type="EMBL" id="RCHS01004213">
    <property type="protein sequence ID" value="RMX36839.1"/>
    <property type="molecule type" value="Genomic_DNA"/>
</dbReference>
<feature type="region of interest" description="Disordered" evidence="15">
    <location>
        <begin position="415"/>
        <end position="573"/>
    </location>
</feature>
<feature type="compositionally biased region" description="Basic and acidic residues" evidence="15">
    <location>
        <begin position="182"/>
        <end position="191"/>
    </location>
</feature>
<dbReference type="STRING" id="46731.A0A3M6T6B2"/>
<evidence type="ECO:0000256" key="9">
    <source>
        <dbReference type="ARBA" id="ARBA00023204"/>
    </source>
</evidence>
<evidence type="ECO:0000256" key="8">
    <source>
        <dbReference type="ARBA" id="ARBA00022843"/>
    </source>
</evidence>
<keyword evidence="9" id="KW-0234">DNA repair</keyword>
<dbReference type="AlphaFoldDB" id="A0A3M6T6B2"/>
<evidence type="ECO:0000256" key="3">
    <source>
        <dbReference type="ARBA" id="ARBA00022454"/>
    </source>
</evidence>
<proteinExistence type="predicted"/>
<feature type="compositionally biased region" description="Basic and acidic residues" evidence="15">
    <location>
        <begin position="461"/>
        <end position="475"/>
    </location>
</feature>
<dbReference type="PANTHER" id="PTHR11370">
    <property type="entry name" value="DNA-REPAIR PROTEIN XRCC1"/>
    <property type="match status" value="1"/>
</dbReference>
<dbReference type="Pfam" id="PF16589">
    <property type="entry name" value="BRCT_2"/>
    <property type="match status" value="1"/>
</dbReference>
<dbReference type="GO" id="GO:0006303">
    <property type="term" value="P:double-strand break repair via nonhomologous end joining"/>
    <property type="evidence" value="ECO:0007669"/>
    <property type="project" value="InterPro"/>
</dbReference>
<gene>
    <name evidence="17" type="ORF">pdam_00000959</name>
</gene>
<keyword evidence="3" id="KW-0158">Chromosome</keyword>
<comment type="caution">
    <text evidence="17">The sequence shown here is derived from an EMBL/GenBank/DDBJ whole genome shotgun (WGS) entry which is preliminary data.</text>
</comment>
<dbReference type="Pfam" id="PF01834">
    <property type="entry name" value="XRCC1_N"/>
    <property type="match status" value="1"/>
</dbReference>
<feature type="compositionally biased region" description="Basic and acidic residues" evidence="15">
    <location>
        <begin position="283"/>
        <end position="310"/>
    </location>
</feature>
<evidence type="ECO:0000256" key="11">
    <source>
        <dbReference type="ARBA" id="ARBA00055460"/>
    </source>
</evidence>
<keyword evidence="4" id="KW-1017">Isopeptide bond</keyword>
<keyword evidence="7" id="KW-0227">DNA damage</keyword>
<dbReference type="SUPFAM" id="SSF52113">
    <property type="entry name" value="BRCT domain"/>
    <property type="match status" value="2"/>
</dbReference>
<dbReference type="Proteomes" id="UP000275408">
    <property type="component" value="Unassembled WGS sequence"/>
</dbReference>
<feature type="region of interest" description="Disordered" evidence="15">
    <location>
        <begin position="150"/>
        <end position="191"/>
    </location>
</feature>
<name>A0A3M6T6B2_POCDA</name>
<dbReference type="InterPro" id="IPR045080">
    <property type="entry name" value="BRCT_XRCC1_rpt1"/>
</dbReference>
<dbReference type="FunFam" id="3.40.50.10190:FF:000008">
    <property type="entry name" value="X-ray repair cross complementing 1"/>
    <property type="match status" value="1"/>
</dbReference>
<keyword evidence="8" id="KW-0832">Ubl conjugation</keyword>
<evidence type="ECO:0000256" key="4">
    <source>
        <dbReference type="ARBA" id="ARBA00022499"/>
    </source>
</evidence>
<dbReference type="SMART" id="SM00292">
    <property type="entry name" value="BRCT"/>
    <property type="match status" value="2"/>
</dbReference>
<dbReference type="InterPro" id="IPR001357">
    <property type="entry name" value="BRCT_dom"/>
</dbReference>
<dbReference type="InterPro" id="IPR036420">
    <property type="entry name" value="BRCT_dom_sf"/>
</dbReference>
<organism evidence="17 18">
    <name type="scientific">Pocillopora damicornis</name>
    <name type="common">Cauliflower coral</name>
    <name type="synonym">Millepora damicornis</name>
    <dbReference type="NCBI Taxonomy" id="46731"/>
    <lineage>
        <taxon>Eukaryota</taxon>
        <taxon>Metazoa</taxon>
        <taxon>Cnidaria</taxon>
        <taxon>Anthozoa</taxon>
        <taxon>Hexacorallia</taxon>
        <taxon>Scleractinia</taxon>
        <taxon>Astrocoeniina</taxon>
        <taxon>Pocilloporidae</taxon>
        <taxon>Pocillopora</taxon>
    </lineage>
</organism>